<dbReference type="Gene3D" id="3.30.565.10">
    <property type="entry name" value="Histidine kinase-like ATPase, C-terminal domain"/>
    <property type="match status" value="1"/>
</dbReference>
<feature type="region of interest" description="Disordered" evidence="8">
    <location>
        <begin position="673"/>
        <end position="692"/>
    </location>
</feature>
<dbReference type="Gene3D" id="1.10.287.130">
    <property type="match status" value="1"/>
</dbReference>
<feature type="transmembrane region" description="Helical" evidence="9">
    <location>
        <begin position="257"/>
        <end position="278"/>
    </location>
</feature>
<dbReference type="Pfam" id="PF07695">
    <property type="entry name" value="7TMR-DISM_7TM"/>
    <property type="match status" value="1"/>
</dbReference>
<gene>
    <name evidence="12" type="ORF">EAH82_02865</name>
</gene>
<dbReference type="EMBL" id="RCZI01000001">
    <property type="protein sequence ID" value="TPG30445.1"/>
    <property type="molecule type" value="Genomic_DNA"/>
</dbReference>
<dbReference type="PRINTS" id="PR00344">
    <property type="entry name" value="BCTRLSENSOR"/>
</dbReference>
<feature type="transmembrane region" description="Helical" evidence="9">
    <location>
        <begin position="381"/>
        <end position="399"/>
    </location>
</feature>
<protein>
    <recommendedName>
        <fullName evidence="2">histidine kinase</fullName>
        <ecNumber evidence="2">2.7.13.3</ecNumber>
    </recommendedName>
</protein>
<comment type="catalytic activity">
    <reaction evidence="1">
        <text>ATP + protein L-histidine = ADP + protein N-phospho-L-histidine.</text>
        <dbReference type="EC" id="2.7.13.3"/>
    </reaction>
</comment>
<dbReference type="AlphaFoldDB" id="A0A502DY72"/>
<keyword evidence="10" id="KW-0732">Signal</keyword>
<dbReference type="InterPro" id="IPR003661">
    <property type="entry name" value="HisK_dim/P_dom"/>
</dbReference>
<dbReference type="InterPro" id="IPR036890">
    <property type="entry name" value="HATPase_C_sf"/>
</dbReference>
<feature type="signal peptide" evidence="10">
    <location>
        <begin position="1"/>
        <end position="23"/>
    </location>
</feature>
<evidence type="ECO:0000313" key="13">
    <source>
        <dbReference type="Proteomes" id="UP000319212"/>
    </source>
</evidence>
<evidence type="ECO:0000256" key="4">
    <source>
        <dbReference type="ARBA" id="ARBA00022679"/>
    </source>
</evidence>
<feature type="transmembrane region" description="Helical" evidence="9">
    <location>
        <begin position="322"/>
        <end position="340"/>
    </location>
</feature>
<evidence type="ECO:0000256" key="7">
    <source>
        <dbReference type="SAM" id="Coils"/>
    </source>
</evidence>
<feature type="domain" description="Histidine kinase" evidence="11">
    <location>
        <begin position="455"/>
        <end position="670"/>
    </location>
</feature>
<dbReference type="SUPFAM" id="SSF47384">
    <property type="entry name" value="Homodimeric domain of signal transducing histidine kinase"/>
    <property type="match status" value="1"/>
</dbReference>
<dbReference type="Pfam" id="PF00512">
    <property type="entry name" value="HisKA"/>
    <property type="match status" value="1"/>
</dbReference>
<evidence type="ECO:0000256" key="8">
    <source>
        <dbReference type="SAM" id="MobiDB-lite"/>
    </source>
</evidence>
<keyword evidence="3" id="KW-0597">Phosphoprotein</keyword>
<feature type="transmembrane region" description="Helical" evidence="9">
    <location>
        <begin position="232"/>
        <end position="251"/>
    </location>
</feature>
<evidence type="ECO:0000256" key="3">
    <source>
        <dbReference type="ARBA" id="ARBA00022553"/>
    </source>
</evidence>
<evidence type="ECO:0000313" key="12">
    <source>
        <dbReference type="EMBL" id="TPG30445.1"/>
    </source>
</evidence>
<feature type="chain" id="PRO_5021490598" description="histidine kinase" evidence="10">
    <location>
        <begin position="24"/>
        <end position="765"/>
    </location>
</feature>
<dbReference type="PANTHER" id="PTHR43711">
    <property type="entry name" value="TWO-COMPONENT HISTIDINE KINASE"/>
    <property type="match status" value="1"/>
</dbReference>
<keyword evidence="4" id="KW-0808">Transferase</keyword>
<dbReference type="InterPro" id="IPR036097">
    <property type="entry name" value="HisK_dim/P_sf"/>
</dbReference>
<dbReference type="InterPro" id="IPR011622">
    <property type="entry name" value="7TMR_DISM_rcpt_extracell_dom2"/>
</dbReference>
<keyword evidence="9" id="KW-1133">Transmembrane helix</keyword>
<organism evidence="12 13">
    <name type="scientific">Variovorax guangxiensis</name>
    <dbReference type="NCBI Taxonomy" id="1775474"/>
    <lineage>
        <taxon>Bacteria</taxon>
        <taxon>Pseudomonadati</taxon>
        <taxon>Pseudomonadota</taxon>
        <taxon>Betaproteobacteria</taxon>
        <taxon>Burkholderiales</taxon>
        <taxon>Comamonadaceae</taxon>
        <taxon>Variovorax</taxon>
    </lineage>
</organism>
<feature type="transmembrane region" description="Helical" evidence="9">
    <location>
        <begin position="201"/>
        <end position="220"/>
    </location>
</feature>
<dbReference type="InterPro" id="IPR011623">
    <property type="entry name" value="7TMR_DISM_rcpt_extracell_dom1"/>
</dbReference>
<dbReference type="Pfam" id="PF07696">
    <property type="entry name" value="7TMR-DISMED2"/>
    <property type="match status" value="1"/>
</dbReference>
<dbReference type="PROSITE" id="PS50109">
    <property type="entry name" value="HIS_KIN"/>
    <property type="match status" value="1"/>
</dbReference>
<dbReference type="SMART" id="SM00387">
    <property type="entry name" value="HATPase_c"/>
    <property type="match status" value="1"/>
</dbReference>
<evidence type="ECO:0000256" key="9">
    <source>
        <dbReference type="SAM" id="Phobius"/>
    </source>
</evidence>
<dbReference type="SUPFAM" id="SSF55874">
    <property type="entry name" value="ATPase domain of HSP90 chaperone/DNA topoisomerase II/histidine kinase"/>
    <property type="match status" value="1"/>
</dbReference>
<sequence>MRILRCALLLLWAALLLLHAAHAQVLRLTGDAAQALVLAPSLQIFEDQSGSRTHEQVAALPEPAVGALDARVGFVAANESSLERGFSRSAFWLRLRVRNDTATLQPMRMSFSSPRLQQVDFYRRSADTAPWSLARAGTQRPLSAQAMPQRLPTLALDLAPAEQAEVLVRVAGSSAMQLRALLLREDVRSDLVTRAALVDGMLVGGLLMLAAYSLVIGVFTRSSMMGWQSGGFLLLALYETSYRGLAKLHLWPESTVWAGKAAGVLGGFGAVLLVRYLYSVARQSGARPPGIGFFIGLAGAQLLVVLGMLWGDYFVFVQISNITVPLVIGSLLVAGMRFVLRSGFGGWVVLSALAIALTGVGLRTLDLVGALPPLLPGVQRYAVWFSSAVFALVVLAVWAHRLAMSRQTAQAQLIELQAEHARQLAQQVAERTQELHRALAQSEHAKLKQTRIMAYIGHDLRAPLATIVGYARLLAQGVAPAQARQARVIERSADYQLTLIEELLEYARSELHLLSVTPAPLHLPSLLEDIELHAVTLAQQQHNRFVYRRSPSLPEWVMLDGKRLQQVLLNLLSNAAKFTRDGRIGLTVLASRNAAGVRLFFKVSDTGSGIEAQQQARILEGFKRAQPIGGGLGLGLFIARRIVGHMGGTLRFASRPGRGSRFVFDLQVAETSAPVDPPADGSPATATDGAPAHLAERPAPQTLQRPPAEALHALMRYAEDGGWSDIESWLHAMEDRHPHCGVFLDAVREALNDLDFERIRTLARR</sequence>
<dbReference type="Gene3D" id="2.60.40.2380">
    <property type="match status" value="1"/>
</dbReference>
<feature type="transmembrane region" description="Helical" evidence="9">
    <location>
        <begin position="290"/>
        <end position="310"/>
    </location>
</feature>
<evidence type="ECO:0000256" key="10">
    <source>
        <dbReference type="SAM" id="SignalP"/>
    </source>
</evidence>
<feature type="coiled-coil region" evidence="7">
    <location>
        <begin position="406"/>
        <end position="441"/>
    </location>
</feature>
<dbReference type="EC" id="2.7.13.3" evidence="2"/>
<dbReference type="GO" id="GO:0000155">
    <property type="term" value="F:phosphorelay sensor kinase activity"/>
    <property type="evidence" value="ECO:0007669"/>
    <property type="project" value="InterPro"/>
</dbReference>
<name>A0A502DY72_9BURK</name>
<keyword evidence="5 12" id="KW-0418">Kinase</keyword>
<dbReference type="InterPro" id="IPR003594">
    <property type="entry name" value="HATPase_dom"/>
</dbReference>
<proteinExistence type="predicted"/>
<comment type="caution">
    <text evidence="12">The sequence shown here is derived from an EMBL/GenBank/DDBJ whole genome shotgun (WGS) entry which is preliminary data.</text>
</comment>
<dbReference type="InterPro" id="IPR050736">
    <property type="entry name" value="Sensor_HK_Regulatory"/>
</dbReference>
<evidence type="ECO:0000256" key="1">
    <source>
        <dbReference type="ARBA" id="ARBA00000085"/>
    </source>
</evidence>
<dbReference type="RefSeq" id="WP_140838391.1">
    <property type="nucleotide sequence ID" value="NZ_RCZI01000001.1"/>
</dbReference>
<dbReference type="OrthoDB" id="9797243at2"/>
<accession>A0A502DY72</accession>
<dbReference type="InterPro" id="IPR004358">
    <property type="entry name" value="Sig_transdc_His_kin-like_C"/>
</dbReference>
<evidence type="ECO:0000256" key="5">
    <source>
        <dbReference type="ARBA" id="ARBA00022777"/>
    </source>
</evidence>
<feature type="transmembrane region" description="Helical" evidence="9">
    <location>
        <begin position="347"/>
        <end position="369"/>
    </location>
</feature>
<reference evidence="12 13" key="1">
    <citation type="journal article" date="2019" name="Environ. Microbiol.">
        <title>Species interactions and distinct microbial communities in high Arctic permafrost affected cryosols are associated with the CH4 and CO2 gas fluxes.</title>
        <authorList>
            <person name="Altshuler I."/>
            <person name="Hamel J."/>
            <person name="Turney S."/>
            <person name="Magnuson E."/>
            <person name="Levesque R."/>
            <person name="Greer C."/>
            <person name="Whyte L.G."/>
        </authorList>
    </citation>
    <scope>NUCLEOTIDE SEQUENCE [LARGE SCALE GENOMIC DNA]</scope>
    <source>
        <strain evidence="12 13">S06.C</strain>
    </source>
</reference>
<dbReference type="Pfam" id="PF02518">
    <property type="entry name" value="HATPase_c"/>
    <property type="match status" value="1"/>
</dbReference>
<evidence type="ECO:0000256" key="2">
    <source>
        <dbReference type="ARBA" id="ARBA00012438"/>
    </source>
</evidence>
<dbReference type="PANTHER" id="PTHR43711:SF29">
    <property type="entry name" value="HISTIDINE KINASE"/>
    <property type="match status" value="1"/>
</dbReference>
<dbReference type="CDD" id="cd00082">
    <property type="entry name" value="HisKA"/>
    <property type="match status" value="1"/>
</dbReference>
<dbReference type="Proteomes" id="UP000319212">
    <property type="component" value="Unassembled WGS sequence"/>
</dbReference>
<evidence type="ECO:0000259" key="11">
    <source>
        <dbReference type="PROSITE" id="PS50109"/>
    </source>
</evidence>
<keyword evidence="9" id="KW-0472">Membrane</keyword>
<keyword evidence="9" id="KW-0812">Transmembrane</keyword>
<evidence type="ECO:0000256" key="6">
    <source>
        <dbReference type="ARBA" id="ARBA00023012"/>
    </source>
</evidence>
<keyword evidence="7" id="KW-0175">Coiled coil</keyword>
<dbReference type="SMART" id="SM00388">
    <property type="entry name" value="HisKA"/>
    <property type="match status" value="1"/>
</dbReference>
<dbReference type="InterPro" id="IPR005467">
    <property type="entry name" value="His_kinase_dom"/>
</dbReference>
<keyword evidence="6" id="KW-0902">Two-component regulatory system</keyword>